<dbReference type="AlphaFoldDB" id="A0A2G5H7Z7"/>
<evidence type="ECO:0000256" key="3">
    <source>
        <dbReference type="ARBA" id="ARBA00022525"/>
    </source>
</evidence>
<name>A0A2G5H7Z7_CERBT</name>
<evidence type="ECO:0000313" key="6">
    <source>
        <dbReference type="EMBL" id="WPB03844.1"/>
    </source>
</evidence>
<accession>A0A2G5H7Z7</accession>
<reference evidence="5 7" key="1">
    <citation type="submission" date="2015-10" db="EMBL/GenBank/DDBJ databases">
        <title>The cercosporin biosynthetic gene cluster was horizontally transferred to several fungal lineages and shown to be expanded in Cercospora beticola based on microsynteny with recipient genomes.</title>
        <authorList>
            <person name="De Jonge R."/>
            <person name="Ebert M.K."/>
            <person name="Suttle J.C."/>
            <person name="Jurick Ii W.M."/>
            <person name="Secor G.A."/>
            <person name="Thomma B.P."/>
            <person name="Van De Peer Y."/>
            <person name="Bolton M.D."/>
        </authorList>
    </citation>
    <scope>NUCLEOTIDE SEQUENCE [LARGE SCALE GENOMIC DNA]</scope>
    <source>
        <strain evidence="5 7">09-40</strain>
    </source>
</reference>
<dbReference type="CDD" id="cd22778">
    <property type="entry name" value="DPBB_CEPL-like"/>
    <property type="match status" value="1"/>
</dbReference>
<evidence type="ECO:0000256" key="2">
    <source>
        <dbReference type="ARBA" id="ARBA00010421"/>
    </source>
</evidence>
<dbReference type="EMBL" id="LKMD01000108">
    <property type="protein sequence ID" value="PIA88655.1"/>
    <property type="molecule type" value="Genomic_DNA"/>
</dbReference>
<evidence type="ECO:0000256" key="4">
    <source>
        <dbReference type="SAM" id="SignalP"/>
    </source>
</evidence>
<keyword evidence="3" id="KW-0964">Secreted</keyword>
<evidence type="ECO:0000256" key="1">
    <source>
        <dbReference type="ARBA" id="ARBA00004613"/>
    </source>
</evidence>
<evidence type="ECO:0000313" key="5">
    <source>
        <dbReference type="EMBL" id="PIA88655.1"/>
    </source>
</evidence>
<dbReference type="InterPro" id="IPR036908">
    <property type="entry name" value="RlpA-like_sf"/>
</dbReference>
<keyword evidence="8" id="KW-1185">Reference proteome</keyword>
<keyword evidence="4" id="KW-0732">Signal</keyword>
<feature type="signal peptide" evidence="4">
    <location>
        <begin position="1"/>
        <end position="16"/>
    </location>
</feature>
<reference evidence="6 8" key="2">
    <citation type="submission" date="2023-09" db="EMBL/GenBank/DDBJ databases">
        <title>Complete-Gapless Cercospora beticola genome.</title>
        <authorList>
            <person name="Wyatt N.A."/>
            <person name="Spanner R.E."/>
            <person name="Bolton M.D."/>
        </authorList>
    </citation>
    <scope>NUCLEOTIDE SEQUENCE [LARGE SCALE GENOMIC DNA]</scope>
    <source>
        <strain evidence="6">Cb09-40</strain>
    </source>
</reference>
<dbReference type="SUPFAM" id="SSF50685">
    <property type="entry name" value="Barwin-like endoglucanases"/>
    <property type="match status" value="1"/>
</dbReference>
<gene>
    <name evidence="5" type="ORF">CB0940_07876</name>
    <name evidence="6" type="ORF">RHO25_008488</name>
</gene>
<proteinExistence type="inferred from homology"/>
<dbReference type="Gene3D" id="2.40.40.10">
    <property type="entry name" value="RlpA-like domain"/>
    <property type="match status" value="1"/>
</dbReference>
<evidence type="ECO:0000313" key="8">
    <source>
        <dbReference type="Proteomes" id="UP001302367"/>
    </source>
</evidence>
<dbReference type="OrthoDB" id="4898945at2759"/>
<comment type="similarity">
    <text evidence="2">Belongs to the cerato-platanin family.</text>
</comment>
<dbReference type="GO" id="GO:0005576">
    <property type="term" value="C:extracellular region"/>
    <property type="evidence" value="ECO:0007669"/>
    <property type="project" value="UniProtKB-SubCell"/>
</dbReference>
<evidence type="ECO:0000313" key="7">
    <source>
        <dbReference type="Proteomes" id="UP000230605"/>
    </source>
</evidence>
<feature type="chain" id="PRO_5013834991" evidence="4">
    <location>
        <begin position="17"/>
        <end position="146"/>
    </location>
</feature>
<dbReference type="Proteomes" id="UP000230605">
    <property type="component" value="Chromosome 5"/>
</dbReference>
<sequence>MKFTAALLSIAALATATTVSYDEGYDDAARSLTAVSCSDGNTGLITKGYSTQGSIPTFPNIGGSWEIAGWGSPQCGACYTVSYQGRSINVVGIDRSGDGLNLSKAALNTLTGGRAVEVGRIDAQVTRVDSGVCGLRASKRSIEFMG</sequence>
<dbReference type="Pfam" id="PF07249">
    <property type="entry name" value="Cerato-platanin"/>
    <property type="match status" value="1"/>
</dbReference>
<protein>
    <submittedName>
        <fullName evidence="5">Protein SnodProt1</fullName>
    </submittedName>
</protein>
<dbReference type="InterPro" id="IPR010829">
    <property type="entry name" value="Cerato-platanin"/>
</dbReference>
<dbReference type="EMBL" id="CP134188">
    <property type="protein sequence ID" value="WPB03844.1"/>
    <property type="molecule type" value="Genomic_DNA"/>
</dbReference>
<dbReference type="Proteomes" id="UP001302367">
    <property type="component" value="Chromosome 5"/>
</dbReference>
<organism evidence="5 7">
    <name type="scientific">Cercospora beticola</name>
    <name type="common">Sugarbeet leaf spot fungus</name>
    <dbReference type="NCBI Taxonomy" id="122368"/>
    <lineage>
        <taxon>Eukaryota</taxon>
        <taxon>Fungi</taxon>
        <taxon>Dikarya</taxon>
        <taxon>Ascomycota</taxon>
        <taxon>Pezizomycotina</taxon>
        <taxon>Dothideomycetes</taxon>
        <taxon>Dothideomycetidae</taxon>
        <taxon>Mycosphaerellales</taxon>
        <taxon>Mycosphaerellaceae</taxon>
        <taxon>Cercospora</taxon>
    </lineage>
</organism>
<comment type="subcellular location">
    <subcellularLocation>
        <location evidence="1">Secreted</location>
    </subcellularLocation>
</comment>